<gene>
    <name evidence="2" type="ORF">ACFSBX_15390</name>
</gene>
<keyword evidence="3" id="KW-1185">Reference proteome</keyword>
<dbReference type="Proteomes" id="UP001597085">
    <property type="component" value="Unassembled WGS sequence"/>
</dbReference>
<feature type="domain" description="YprB ribonuclease H-like" evidence="1">
    <location>
        <begin position="45"/>
        <end position="157"/>
    </location>
</feature>
<dbReference type="SUPFAM" id="SSF53098">
    <property type="entry name" value="Ribonuclease H-like"/>
    <property type="match status" value="1"/>
</dbReference>
<reference evidence="2 3" key="1">
    <citation type="journal article" date="2019" name="Int. J. Syst. Evol. Microbiol.">
        <title>The Global Catalogue of Microorganisms (GCM) 10K type strain sequencing project: providing services to taxonomists for standard genome sequencing and annotation.</title>
        <authorList>
            <consortium name="The Broad Institute Genomics Platform"/>
            <consortium name="The Broad Institute Genome Sequencing Center for Infectious Disease"/>
            <person name="Wu L."/>
            <person name="Ma J."/>
        </authorList>
    </citation>
    <scope>NUCLEOTIDE SEQUENCE [LARGE SCALE GENOMIC DNA]</scope>
    <source>
        <strain evidence="2 3">CGMCC 1.12121</strain>
    </source>
</reference>
<comment type="caution">
    <text evidence="2">The sequence shown here is derived from an EMBL/GenBank/DDBJ whole genome shotgun (WGS) entry which is preliminary data.</text>
</comment>
<organism evidence="2 3">
    <name type="scientific">Halobellus rarus</name>
    <dbReference type="NCBI Taxonomy" id="1126237"/>
    <lineage>
        <taxon>Archaea</taxon>
        <taxon>Methanobacteriati</taxon>
        <taxon>Methanobacteriota</taxon>
        <taxon>Stenosarchaea group</taxon>
        <taxon>Halobacteria</taxon>
        <taxon>Halobacteriales</taxon>
        <taxon>Haloferacaceae</taxon>
        <taxon>Halobellus</taxon>
    </lineage>
</organism>
<proteinExistence type="predicted"/>
<dbReference type="InterPro" id="IPR038720">
    <property type="entry name" value="YprB_RNase_H-like_dom"/>
</dbReference>
<accession>A0ABD6CRP2</accession>
<dbReference type="Pfam" id="PF13482">
    <property type="entry name" value="RNase_H_2"/>
    <property type="match status" value="1"/>
</dbReference>
<dbReference type="RefSeq" id="WP_256421942.1">
    <property type="nucleotide sequence ID" value="NZ_JANHDI010000009.1"/>
</dbReference>
<dbReference type="InterPro" id="IPR012337">
    <property type="entry name" value="RNaseH-like_sf"/>
</dbReference>
<evidence type="ECO:0000313" key="3">
    <source>
        <dbReference type="Proteomes" id="UP001597085"/>
    </source>
</evidence>
<dbReference type="AlphaFoldDB" id="A0ABD6CRP2"/>
<evidence type="ECO:0000259" key="1">
    <source>
        <dbReference type="Pfam" id="PF13482"/>
    </source>
</evidence>
<evidence type="ECO:0000313" key="2">
    <source>
        <dbReference type="EMBL" id="MFD1600332.1"/>
    </source>
</evidence>
<dbReference type="EMBL" id="JBHUDK010000014">
    <property type="protein sequence ID" value="MFD1600332.1"/>
    <property type="molecule type" value="Genomic_DNA"/>
</dbReference>
<protein>
    <submittedName>
        <fullName evidence="2">Ribonuclease H-like domain-containing protein</fullName>
    </submittedName>
</protein>
<name>A0ABD6CRP2_9EURY</name>
<sequence>MRPIADLAGRHLQLPERCVPTILRSGRRVSTPSGLSEYLNDHSFEPIIYYGGNYFDEQCLSRRFDEHGITEGIDHLERAHDLGITAQQELFGLFNRHKLDVVASALGFEYQDPTVTGFVVGSEYTRYLLEGEEPDWDRLKQYNNDDVTAQRTIVDHIRS</sequence>